<dbReference type="STRING" id="1005945.SAMN05216561_111126"/>
<evidence type="ECO:0000313" key="2">
    <source>
        <dbReference type="EMBL" id="SFI67110.1"/>
    </source>
</evidence>
<dbReference type="Pfam" id="PF07969">
    <property type="entry name" value="Amidohydro_3"/>
    <property type="match status" value="1"/>
</dbReference>
<dbReference type="RefSeq" id="WP_091114590.1">
    <property type="nucleotide sequence ID" value="NZ_BKAF01000013.1"/>
</dbReference>
<dbReference type="InterPro" id="IPR013108">
    <property type="entry name" value="Amidohydro_3"/>
</dbReference>
<dbReference type="Gene3D" id="3.20.20.140">
    <property type="entry name" value="Metal-dependent hydrolases"/>
    <property type="match status" value="1"/>
</dbReference>
<dbReference type="Gene3D" id="3.10.310.70">
    <property type="match status" value="1"/>
</dbReference>
<accession>A0A1I3K483</accession>
<dbReference type="SUPFAM" id="SSF51556">
    <property type="entry name" value="Metallo-dependent hydrolases"/>
    <property type="match status" value="1"/>
</dbReference>
<dbReference type="GO" id="GO:0016810">
    <property type="term" value="F:hydrolase activity, acting on carbon-nitrogen (but not peptide) bonds"/>
    <property type="evidence" value="ECO:0007669"/>
    <property type="project" value="InterPro"/>
</dbReference>
<evidence type="ECO:0000313" key="3">
    <source>
        <dbReference type="Proteomes" id="UP000198649"/>
    </source>
</evidence>
<evidence type="ECO:0000259" key="1">
    <source>
        <dbReference type="Pfam" id="PF07969"/>
    </source>
</evidence>
<dbReference type="Proteomes" id="UP000198649">
    <property type="component" value="Unassembled WGS sequence"/>
</dbReference>
<protein>
    <recommendedName>
        <fullName evidence="1">Amidohydrolase 3 domain-containing protein</fullName>
    </recommendedName>
</protein>
<dbReference type="InterPro" id="IPR011059">
    <property type="entry name" value="Metal-dep_hydrolase_composite"/>
</dbReference>
<name>A0A1I3K483_9ACTN</name>
<dbReference type="Gene3D" id="2.30.40.10">
    <property type="entry name" value="Urease, subunit C, domain 1"/>
    <property type="match status" value="1"/>
</dbReference>
<gene>
    <name evidence="2" type="ORF">SAMN05216561_111126</name>
</gene>
<keyword evidence="3" id="KW-1185">Reference proteome</keyword>
<sequence length="538" mass="56430">MGDAPQRLVLRNGLVLGGRPSVPATSIAVEDGHIVSVGDEQLADSFAGSGHGAPEIIDLEGALVAPAFVDSHVHTVRTGLAISGLDLTGVASRTAVLDALAHHARTHDDASVLVGQGWDETGWPEPRPPTGDELERAAPGRRAYLTRVDSHSAVISPGLATLVPGLEQLTGWTPDGRVERDAHHAVRNVLEGLIGPDERLAAARTACRAMAAQGIVGFHENAAPHIGPEHEIEVVRQAAAETGLRATVYWGELMAVDSARRLGVAGLAGDLVADGAFGSRTAALSSPYDDRHDTCGHAYVTAEQVRDHVVACTGAGLQAGFHCIGDAALDAIGEGFARAEEAIGGDALRHARHRLEHVEMPSPAVIQVLSRLEVVASVQPMFDGLWGGPEGMYAARLGERWRDTNPFLDLEMAPVRLAFGSDSPVTALGPWAAIRAAVHHHHEGQRLPPMFAFRAHTRGGAFAAHDDLGGHLGQGARADLAVWDVPGGYAPSTPDQLTSALPDLSPGAPLPSLRRLLAAGVTIHTSDTDPDTDHEEVS</sequence>
<organism evidence="2 3">
    <name type="scientific">Nocardioides psychrotolerans</name>
    <dbReference type="NCBI Taxonomy" id="1005945"/>
    <lineage>
        <taxon>Bacteria</taxon>
        <taxon>Bacillati</taxon>
        <taxon>Actinomycetota</taxon>
        <taxon>Actinomycetes</taxon>
        <taxon>Propionibacteriales</taxon>
        <taxon>Nocardioidaceae</taxon>
        <taxon>Nocardioides</taxon>
    </lineage>
</organism>
<dbReference type="InterPro" id="IPR032466">
    <property type="entry name" value="Metal_Hydrolase"/>
</dbReference>
<dbReference type="PANTHER" id="PTHR22642:SF2">
    <property type="entry name" value="PROTEIN LONG AFTER FAR-RED 3"/>
    <property type="match status" value="1"/>
</dbReference>
<proteinExistence type="predicted"/>
<dbReference type="SUPFAM" id="SSF51338">
    <property type="entry name" value="Composite domain of metallo-dependent hydrolases"/>
    <property type="match status" value="1"/>
</dbReference>
<dbReference type="AlphaFoldDB" id="A0A1I3K483"/>
<feature type="domain" description="Amidohydrolase 3" evidence="1">
    <location>
        <begin position="55"/>
        <end position="487"/>
    </location>
</feature>
<reference evidence="2 3" key="1">
    <citation type="submission" date="2016-10" db="EMBL/GenBank/DDBJ databases">
        <authorList>
            <person name="de Groot N.N."/>
        </authorList>
    </citation>
    <scope>NUCLEOTIDE SEQUENCE [LARGE SCALE GENOMIC DNA]</scope>
    <source>
        <strain evidence="2 3">CGMCC 1.11156</strain>
    </source>
</reference>
<dbReference type="OrthoDB" id="3173428at2"/>
<dbReference type="PANTHER" id="PTHR22642">
    <property type="entry name" value="IMIDAZOLONEPROPIONASE"/>
    <property type="match status" value="1"/>
</dbReference>
<dbReference type="EMBL" id="FOQG01000011">
    <property type="protein sequence ID" value="SFI67110.1"/>
    <property type="molecule type" value="Genomic_DNA"/>
</dbReference>